<feature type="compositionally biased region" description="Polar residues" evidence="1">
    <location>
        <begin position="1"/>
        <end position="10"/>
    </location>
</feature>
<dbReference type="EMBL" id="LSRX01004360">
    <property type="protein sequence ID" value="OLP74030.1"/>
    <property type="molecule type" value="Genomic_DNA"/>
</dbReference>
<organism evidence="2 3">
    <name type="scientific">Symbiodinium microadriaticum</name>
    <name type="common">Dinoflagellate</name>
    <name type="synonym">Zooxanthella microadriatica</name>
    <dbReference type="NCBI Taxonomy" id="2951"/>
    <lineage>
        <taxon>Eukaryota</taxon>
        <taxon>Sar</taxon>
        <taxon>Alveolata</taxon>
        <taxon>Dinophyceae</taxon>
        <taxon>Suessiales</taxon>
        <taxon>Symbiodiniaceae</taxon>
        <taxon>Symbiodinium</taxon>
    </lineage>
</organism>
<proteinExistence type="predicted"/>
<protein>
    <submittedName>
        <fullName evidence="2">Uncharacterized protein</fullName>
    </submittedName>
</protein>
<comment type="caution">
    <text evidence="2">The sequence shown here is derived from an EMBL/GenBank/DDBJ whole genome shotgun (WGS) entry which is preliminary data.</text>
</comment>
<feature type="region of interest" description="Disordered" evidence="1">
    <location>
        <begin position="1"/>
        <end position="79"/>
    </location>
</feature>
<reference evidence="2 3" key="1">
    <citation type="submission" date="2016-02" db="EMBL/GenBank/DDBJ databases">
        <title>Genome analysis of coral dinoflagellate symbionts highlights evolutionary adaptations to a symbiotic lifestyle.</title>
        <authorList>
            <person name="Aranda M."/>
            <person name="Li Y."/>
            <person name="Liew Y.J."/>
            <person name="Baumgarten S."/>
            <person name="Simakov O."/>
            <person name="Wilson M."/>
            <person name="Piel J."/>
            <person name="Ashoor H."/>
            <person name="Bougouffa S."/>
            <person name="Bajic V.B."/>
            <person name="Ryu T."/>
            <person name="Ravasi T."/>
            <person name="Bayer T."/>
            <person name="Micklem G."/>
            <person name="Kim H."/>
            <person name="Bhak J."/>
            <person name="Lajeunesse T.C."/>
            <person name="Voolstra C.R."/>
        </authorList>
    </citation>
    <scope>NUCLEOTIDE SEQUENCE [LARGE SCALE GENOMIC DNA]</scope>
    <source>
        <strain evidence="2 3">CCMP2467</strain>
    </source>
</reference>
<dbReference type="AlphaFoldDB" id="A0A1Q9BTU8"/>
<evidence type="ECO:0000256" key="1">
    <source>
        <dbReference type="SAM" id="MobiDB-lite"/>
    </source>
</evidence>
<keyword evidence="3" id="KW-1185">Reference proteome</keyword>
<evidence type="ECO:0000313" key="3">
    <source>
        <dbReference type="Proteomes" id="UP000186817"/>
    </source>
</evidence>
<accession>A0A1Q9BTU8</accession>
<evidence type="ECO:0000313" key="2">
    <source>
        <dbReference type="EMBL" id="OLP74030.1"/>
    </source>
</evidence>
<gene>
    <name evidence="2" type="ORF">AK812_SmicGene46550</name>
</gene>
<name>A0A1Q9BTU8_SYMMI</name>
<sequence length="79" mass="8678">MLLTWYSTSAEYHDDPGSTRPIPEDHQAASSSTEERPRMPPSIPDPADAAAGRPPQPEESQGPKVKEAVIVTRQRAYGY</sequence>
<dbReference type="Proteomes" id="UP000186817">
    <property type="component" value="Unassembled WGS sequence"/>
</dbReference>
<feature type="compositionally biased region" description="Basic and acidic residues" evidence="1">
    <location>
        <begin position="11"/>
        <end position="38"/>
    </location>
</feature>